<evidence type="ECO:0000313" key="1">
    <source>
        <dbReference type="EMBL" id="NKE57104.1"/>
    </source>
</evidence>
<comment type="caution">
    <text evidence="1">The sequence shown here is derived from an EMBL/GenBank/DDBJ whole genome shotgun (WGS) entry which is preliminary data.</text>
</comment>
<keyword evidence="2" id="KW-1185">Reference proteome</keyword>
<reference evidence="1 2" key="1">
    <citation type="submission" date="2019-08" db="EMBL/GenBank/DDBJ databases">
        <title>Lentzea from Indian Himalayas.</title>
        <authorList>
            <person name="Mandal S."/>
            <person name="Mallick Gupta A."/>
            <person name="Maiti P.K."/>
            <person name="Sarkar J."/>
            <person name="Mandal S."/>
        </authorList>
    </citation>
    <scope>NUCLEOTIDE SEQUENCE [LARGE SCALE GENOMIC DNA]</scope>
    <source>
        <strain evidence="1 2">PSKA42</strain>
    </source>
</reference>
<gene>
    <name evidence="1" type="ORF">FXN61_09765</name>
</gene>
<dbReference type="RefSeq" id="WP_167972485.1">
    <property type="nucleotide sequence ID" value="NZ_VSRL01000026.1"/>
</dbReference>
<protein>
    <submittedName>
        <fullName evidence="1">Uncharacterized protein</fullName>
    </submittedName>
</protein>
<sequence>MLGKLGELTFTGQSAHDALVLGGCALGGILLASTLRAASAPLHEREYDTNVPTVPAQRVPRALIPAR</sequence>
<accession>A0ABX1FDS8</accession>
<dbReference type="Proteomes" id="UP001515943">
    <property type="component" value="Unassembled WGS sequence"/>
</dbReference>
<evidence type="ECO:0000313" key="2">
    <source>
        <dbReference type="Proteomes" id="UP001515943"/>
    </source>
</evidence>
<name>A0ABX1FDS8_9PSEU</name>
<dbReference type="EMBL" id="VSRL01000026">
    <property type="protein sequence ID" value="NKE57104.1"/>
    <property type="molecule type" value="Genomic_DNA"/>
</dbReference>
<organism evidence="1 2">
    <name type="scientific">Lentzea indica</name>
    <dbReference type="NCBI Taxonomy" id="2604800"/>
    <lineage>
        <taxon>Bacteria</taxon>
        <taxon>Bacillati</taxon>
        <taxon>Actinomycetota</taxon>
        <taxon>Actinomycetes</taxon>
        <taxon>Pseudonocardiales</taxon>
        <taxon>Pseudonocardiaceae</taxon>
        <taxon>Lentzea</taxon>
    </lineage>
</organism>
<proteinExistence type="predicted"/>